<evidence type="ECO:0000313" key="12">
    <source>
        <dbReference type="EMBL" id="SUQ14473.1"/>
    </source>
</evidence>
<dbReference type="PANTHER" id="PTHR30042">
    <property type="entry name" value="POTASSIUM-TRANSPORTING ATPASE C CHAIN"/>
    <property type="match status" value="1"/>
</dbReference>
<evidence type="ECO:0000256" key="2">
    <source>
        <dbReference type="ARBA" id="ARBA00022475"/>
    </source>
</evidence>
<protein>
    <recommendedName>
        <fullName evidence="11">Potassium-transporting ATPase KdpC subunit</fullName>
    </recommendedName>
    <alternativeName>
        <fullName evidence="11">ATP phosphohydrolase [potassium-transporting] C chain</fullName>
    </alternativeName>
    <alternativeName>
        <fullName evidence="11">Potassium-binding and translocating subunit C</fullName>
    </alternativeName>
    <alternativeName>
        <fullName evidence="11">Potassium-translocating ATPase C chain</fullName>
    </alternativeName>
</protein>
<evidence type="ECO:0000256" key="3">
    <source>
        <dbReference type="ARBA" id="ARBA00022538"/>
    </source>
</evidence>
<dbReference type="PIRSF" id="PIRSF001296">
    <property type="entry name" value="K_ATPase_KdpC"/>
    <property type="match status" value="1"/>
</dbReference>
<evidence type="ECO:0000256" key="11">
    <source>
        <dbReference type="HAMAP-Rule" id="MF_00276"/>
    </source>
</evidence>
<dbReference type="InterPro" id="IPR003820">
    <property type="entry name" value="KdpC"/>
</dbReference>
<dbReference type="GO" id="GO:0005886">
    <property type="term" value="C:plasma membrane"/>
    <property type="evidence" value="ECO:0007669"/>
    <property type="project" value="UniProtKB-SubCell"/>
</dbReference>
<keyword evidence="13" id="KW-1185">Reference proteome</keyword>
<evidence type="ECO:0000256" key="5">
    <source>
        <dbReference type="ARBA" id="ARBA00022741"/>
    </source>
</evidence>
<evidence type="ECO:0000313" key="13">
    <source>
        <dbReference type="Proteomes" id="UP000254051"/>
    </source>
</evidence>
<dbReference type="PANTHER" id="PTHR30042:SF2">
    <property type="entry name" value="POTASSIUM-TRANSPORTING ATPASE KDPC SUBUNIT"/>
    <property type="match status" value="1"/>
</dbReference>
<dbReference type="Proteomes" id="UP000254051">
    <property type="component" value="Unassembled WGS sequence"/>
</dbReference>
<keyword evidence="3 11" id="KW-0633">Potassium transport</keyword>
<keyword evidence="2 11" id="KW-1003">Cell membrane</keyword>
<feature type="transmembrane region" description="Helical" evidence="11">
    <location>
        <begin position="12"/>
        <end position="38"/>
    </location>
</feature>
<evidence type="ECO:0000256" key="6">
    <source>
        <dbReference type="ARBA" id="ARBA00022840"/>
    </source>
</evidence>
<keyword evidence="7 11" id="KW-0630">Potassium</keyword>
<evidence type="ECO:0000256" key="1">
    <source>
        <dbReference type="ARBA" id="ARBA00022448"/>
    </source>
</evidence>
<dbReference type="GO" id="GO:0008556">
    <property type="term" value="F:P-type potassium transmembrane transporter activity"/>
    <property type="evidence" value="ECO:0007669"/>
    <property type="project" value="InterPro"/>
</dbReference>
<keyword evidence="4 11" id="KW-0812">Transmembrane</keyword>
<dbReference type="GO" id="GO:0005524">
    <property type="term" value="F:ATP binding"/>
    <property type="evidence" value="ECO:0007669"/>
    <property type="project" value="UniProtKB-UniRule"/>
</dbReference>
<comment type="subcellular location">
    <subcellularLocation>
        <location evidence="11">Cell membrane</location>
        <topology evidence="11">Single-pass membrane protein</topology>
    </subcellularLocation>
</comment>
<name>A0A315ZW47_9FIRM</name>
<keyword evidence="1 11" id="KW-0813">Transport</keyword>
<sequence>MTKTMKILRPAFMCFLIMTILCGILYTVAVTGIARLIFPSQADGSIITVTLKDGSQKEYGSAFIAQEFTRPEYLIGRPMGTTNLSPVSSEQKALVQERIQWLQSLDPENTADIPMDLVTASGSGVDPNITPEAAEYQVARIAKEREMGEDDVRAAIKKYTTERFLGFLGEPAVNVLKVNLALDGLL</sequence>
<organism evidence="12 13">
    <name type="scientific">Faecalicatena contorta</name>
    <dbReference type="NCBI Taxonomy" id="39482"/>
    <lineage>
        <taxon>Bacteria</taxon>
        <taxon>Bacillati</taxon>
        <taxon>Bacillota</taxon>
        <taxon>Clostridia</taxon>
        <taxon>Lachnospirales</taxon>
        <taxon>Lachnospiraceae</taxon>
        <taxon>Faecalicatena</taxon>
    </lineage>
</organism>
<evidence type="ECO:0000256" key="4">
    <source>
        <dbReference type="ARBA" id="ARBA00022692"/>
    </source>
</evidence>
<dbReference type="EMBL" id="UHJJ01000006">
    <property type="protein sequence ID" value="SUQ14473.1"/>
    <property type="molecule type" value="Genomic_DNA"/>
</dbReference>
<accession>A0A315ZW47</accession>
<comment type="subunit">
    <text evidence="11">The system is composed of three essential subunits: KdpA, KdpB and KdpC.</text>
</comment>
<evidence type="ECO:0000256" key="7">
    <source>
        <dbReference type="ARBA" id="ARBA00022958"/>
    </source>
</evidence>
<dbReference type="NCBIfam" id="TIGR00681">
    <property type="entry name" value="kdpC"/>
    <property type="match status" value="1"/>
</dbReference>
<evidence type="ECO:0000256" key="8">
    <source>
        <dbReference type="ARBA" id="ARBA00022989"/>
    </source>
</evidence>
<keyword evidence="10 11" id="KW-0472">Membrane</keyword>
<evidence type="ECO:0000256" key="9">
    <source>
        <dbReference type="ARBA" id="ARBA00023065"/>
    </source>
</evidence>
<proteinExistence type="inferred from homology"/>
<evidence type="ECO:0000256" key="10">
    <source>
        <dbReference type="ARBA" id="ARBA00023136"/>
    </source>
</evidence>
<comment type="similarity">
    <text evidence="11">Belongs to the KdpC family.</text>
</comment>
<dbReference type="AlphaFoldDB" id="A0A315ZW47"/>
<gene>
    <name evidence="11" type="primary">kdpC</name>
    <name evidence="12" type="ORF">SAMN05216529_106165</name>
</gene>
<dbReference type="HAMAP" id="MF_00276">
    <property type="entry name" value="KdpC"/>
    <property type="match status" value="1"/>
</dbReference>
<keyword evidence="6 11" id="KW-0067">ATP-binding</keyword>
<dbReference type="Pfam" id="PF02669">
    <property type="entry name" value="KdpC"/>
    <property type="match status" value="1"/>
</dbReference>
<dbReference type="OrthoDB" id="9809491at2"/>
<reference evidence="13" key="1">
    <citation type="submission" date="2017-07" db="EMBL/GenBank/DDBJ databases">
        <authorList>
            <person name="Varghese N."/>
            <person name="Submissions S."/>
        </authorList>
    </citation>
    <scope>NUCLEOTIDE SEQUENCE [LARGE SCALE GENOMIC DNA]</scope>
    <source>
        <strain evidence="13">NLAE-zl-C134</strain>
    </source>
</reference>
<keyword evidence="9 11" id="KW-0406">Ion transport</keyword>
<comment type="function">
    <text evidence="11">Part of the high-affinity ATP-driven potassium transport (or Kdp) system, which catalyzes the hydrolysis of ATP coupled with the electrogenic transport of potassium into the cytoplasm. This subunit acts as a catalytic chaperone that increases the ATP-binding affinity of the ATP-hydrolyzing subunit KdpB by the formation of a transient KdpB/KdpC/ATP ternary complex.</text>
</comment>
<dbReference type="RefSeq" id="WP_109711380.1">
    <property type="nucleotide sequence ID" value="NZ_QGDS01000006.1"/>
</dbReference>
<keyword evidence="8 11" id="KW-1133">Transmembrane helix</keyword>
<keyword evidence="5 11" id="KW-0547">Nucleotide-binding</keyword>